<dbReference type="InterPro" id="IPR036890">
    <property type="entry name" value="HATPase_C_sf"/>
</dbReference>
<dbReference type="Gene3D" id="3.40.50.2300">
    <property type="match status" value="1"/>
</dbReference>
<dbReference type="PANTHER" id="PTHR44591">
    <property type="entry name" value="STRESS RESPONSE REGULATOR PROTEIN 1"/>
    <property type="match status" value="1"/>
</dbReference>
<keyword evidence="1" id="KW-0597">Phosphoprotein</keyword>
<dbReference type="PANTHER" id="PTHR44591:SF3">
    <property type="entry name" value="RESPONSE REGULATORY DOMAIN-CONTAINING PROTEIN"/>
    <property type="match status" value="1"/>
</dbReference>
<gene>
    <name evidence="3" type="ORF">METZ01_LOCUS20149</name>
</gene>
<dbReference type="SMART" id="SM00448">
    <property type="entry name" value="REC"/>
    <property type="match status" value="1"/>
</dbReference>
<dbReference type="GO" id="GO:0000160">
    <property type="term" value="P:phosphorelay signal transduction system"/>
    <property type="evidence" value="ECO:0007669"/>
    <property type="project" value="InterPro"/>
</dbReference>
<sequence>MNFLIADDSTEVLGYLRGFLVKAGHSVQCVSDGEEALQIFRQGEIEGVFCALTMPKLGGLELLNEVKLSNSRRPFVMLCPHSDTESALSALQLGACDFLFKSIQPLELQRTLDRVVSLHEGFHFSAYALDHLLQESRTLEIGNDFEGVNRIVAFMTQDLPSYGILEQEQLFRMNMLLKEALENAIFHGNLEMNLEMRRNNPKLFYETATQKRDIDPYNSRKLILQYDISRNSAKYVVRDEGKGFAHLDLLDLKDPENLHRIEGHGLLMITNFMDEVFWNDRGNEMTMVRYRKRKT</sequence>
<reference evidence="3" key="1">
    <citation type="submission" date="2018-05" db="EMBL/GenBank/DDBJ databases">
        <authorList>
            <person name="Lanie J.A."/>
            <person name="Ng W.-L."/>
            <person name="Kazmierczak K.M."/>
            <person name="Andrzejewski T.M."/>
            <person name="Davidsen T.M."/>
            <person name="Wayne K.J."/>
            <person name="Tettelin H."/>
            <person name="Glass J.I."/>
            <person name="Rusch D."/>
            <person name="Podicherti R."/>
            <person name="Tsui H.-C.T."/>
            <person name="Winkler M.E."/>
        </authorList>
    </citation>
    <scope>NUCLEOTIDE SEQUENCE</scope>
</reference>
<organism evidence="3">
    <name type="scientific">marine metagenome</name>
    <dbReference type="NCBI Taxonomy" id="408172"/>
    <lineage>
        <taxon>unclassified sequences</taxon>
        <taxon>metagenomes</taxon>
        <taxon>ecological metagenomes</taxon>
    </lineage>
</organism>
<dbReference type="InterPro" id="IPR001789">
    <property type="entry name" value="Sig_transdc_resp-reg_receiver"/>
</dbReference>
<dbReference type="CDD" id="cd16936">
    <property type="entry name" value="HATPase_RsbW-like"/>
    <property type="match status" value="1"/>
</dbReference>
<name>A0A381PJU8_9ZZZZ</name>
<dbReference type="Pfam" id="PF00072">
    <property type="entry name" value="Response_reg"/>
    <property type="match status" value="1"/>
</dbReference>
<dbReference type="InterPro" id="IPR050595">
    <property type="entry name" value="Bact_response_regulator"/>
</dbReference>
<dbReference type="CDD" id="cd00156">
    <property type="entry name" value="REC"/>
    <property type="match status" value="1"/>
</dbReference>
<proteinExistence type="predicted"/>
<feature type="domain" description="Response regulatory" evidence="2">
    <location>
        <begin position="2"/>
        <end position="116"/>
    </location>
</feature>
<dbReference type="Gene3D" id="3.30.565.10">
    <property type="entry name" value="Histidine kinase-like ATPase, C-terminal domain"/>
    <property type="match status" value="1"/>
</dbReference>
<evidence type="ECO:0000313" key="3">
    <source>
        <dbReference type="EMBL" id="SUZ67295.1"/>
    </source>
</evidence>
<evidence type="ECO:0000256" key="1">
    <source>
        <dbReference type="ARBA" id="ARBA00022553"/>
    </source>
</evidence>
<dbReference type="Pfam" id="PF13581">
    <property type="entry name" value="HATPase_c_2"/>
    <property type="match status" value="1"/>
</dbReference>
<dbReference type="InterPro" id="IPR003594">
    <property type="entry name" value="HATPase_dom"/>
</dbReference>
<dbReference type="PROSITE" id="PS50110">
    <property type="entry name" value="RESPONSE_REGULATORY"/>
    <property type="match status" value="1"/>
</dbReference>
<dbReference type="InterPro" id="IPR011006">
    <property type="entry name" value="CheY-like_superfamily"/>
</dbReference>
<dbReference type="EMBL" id="UINC01001007">
    <property type="protein sequence ID" value="SUZ67295.1"/>
    <property type="molecule type" value="Genomic_DNA"/>
</dbReference>
<evidence type="ECO:0000259" key="2">
    <source>
        <dbReference type="PROSITE" id="PS50110"/>
    </source>
</evidence>
<dbReference type="AlphaFoldDB" id="A0A381PJU8"/>
<protein>
    <recommendedName>
        <fullName evidence="2">Response regulatory domain-containing protein</fullName>
    </recommendedName>
</protein>
<accession>A0A381PJU8</accession>
<dbReference type="SUPFAM" id="SSF52172">
    <property type="entry name" value="CheY-like"/>
    <property type="match status" value="1"/>
</dbReference>